<accession>A0A848DHP2</accession>
<dbReference type="EMBL" id="JAAXKZ010000030">
    <property type="protein sequence ID" value="NMH92063.1"/>
    <property type="molecule type" value="Genomic_DNA"/>
</dbReference>
<dbReference type="Proteomes" id="UP000586918">
    <property type="component" value="Unassembled WGS sequence"/>
</dbReference>
<evidence type="ECO:0000256" key="1">
    <source>
        <dbReference type="SAM" id="MobiDB-lite"/>
    </source>
</evidence>
<gene>
    <name evidence="2" type="ORF">HF519_10880</name>
</gene>
<comment type="caution">
    <text evidence="2">The sequence shown here is derived from an EMBL/GenBank/DDBJ whole genome shotgun (WGS) entry which is preliminary data.</text>
</comment>
<protein>
    <submittedName>
        <fullName evidence="2">Uncharacterized protein</fullName>
    </submittedName>
</protein>
<evidence type="ECO:0000313" key="3">
    <source>
        <dbReference type="Proteomes" id="UP000586918"/>
    </source>
</evidence>
<reference evidence="2 3" key="1">
    <citation type="submission" date="2020-04" db="EMBL/GenBank/DDBJ databases">
        <authorList>
            <person name="Klaysubun C."/>
            <person name="Duangmal K."/>
            <person name="Lipun K."/>
        </authorList>
    </citation>
    <scope>NUCLEOTIDE SEQUENCE [LARGE SCALE GENOMIC DNA]</scope>
    <source>
        <strain evidence="2 3">DSM 45300</strain>
    </source>
</reference>
<name>A0A848DHP2_9PSEU</name>
<dbReference type="AlphaFoldDB" id="A0A848DHP2"/>
<evidence type="ECO:0000313" key="2">
    <source>
        <dbReference type="EMBL" id="NMH92063.1"/>
    </source>
</evidence>
<sequence length="73" mass="7968">MPDMRTIEFPPQREDEALARTARTGDPLPGRRPARLGRDVQAGPRPEVEPADGSAAAYADWRTEVLGLVGLRS</sequence>
<keyword evidence="3" id="KW-1185">Reference proteome</keyword>
<proteinExistence type="predicted"/>
<dbReference type="RefSeq" id="WP_169412742.1">
    <property type="nucleotide sequence ID" value="NZ_JAAXKZ010000030.1"/>
</dbReference>
<feature type="region of interest" description="Disordered" evidence="1">
    <location>
        <begin position="1"/>
        <end position="55"/>
    </location>
</feature>
<organism evidence="2 3">
    <name type="scientific">Pseudonocardia bannensis</name>
    <dbReference type="NCBI Taxonomy" id="630973"/>
    <lineage>
        <taxon>Bacteria</taxon>
        <taxon>Bacillati</taxon>
        <taxon>Actinomycetota</taxon>
        <taxon>Actinomycetes</taxon>
        <taxon>Pseudonocardiales</taxon>
        <taxon>Pseudonocardiaceae</taxon>
        <taxon>Pseudonocardia</taxon>
    </lineage>
</organism>